<dbReference type="EMBL" id="MU004185">
    <property type="protein sequence ID" value="KAF2498795.1"/>
    <property type="molecule type" value="Genomic_DNA"/>
</dbReference>
<feature type="non-terminal residue" evidence="1">
    <location>
        <position position="1"/>
    </location>
</feature>
<dbReference type="AlphaFoldDB" id="A0A6A6R260"/>
<evidence type="ECO:0000313" key="2">
    <source>
        <dbReference type="Proteomes" id="UP000799750"/>
    </source>
</evidence>
<feature type="non-terminal residue" evidence="1">
    <location>
        <position position="126"/>
    </location>
</feature>
<gene>
    <name evidence="1" type="ORF">BU16DRAFT_439671</name>
</gene>
<name>A0A6A6R260_9PEZI</name>
<accession>A0A6A6R260</accession>
<reference evidence="1" key="1">
    <citation type="journal article" date="2020" name="Stud. Mycol.">
        <title>101 Dothideomycetes genomes: a test case for predicting lifestyles and emergence of pathogens.</title>
        <authorList>
            <person name="Haridas S."/>
            <person name="Albert R."/>
            <person name="Binder M."/>
            <person name="Bloem J."/>
            <person name="Labutti K."/>
            <person name="Salamov A."/>
            <person name="Andreopoulos B."/>
            <person name="Baker S."/>
            <person name="Barry K."/>
            <person name="Bills G."/>
            <person name="Bluhm B."/>
            <person name="Cannon C."/>
            <person name="Castanera R."/>
            <person name="Culley D."/>
            <person name="Daum C."/>
            <person name="Ezra D."/>
            <person name="Gonzalez J."/>
            <person name="Henrissat B."/>
            <person name="Kuo A."/>
            <person name="Liang C."/>
            <person name="Lipzen A."/>
            <person name="Lutzoni F."/>
            <person name="Magnuson J."/>
            <person name="Mondo S."/>
            <person name="Nolan M."/>
            <person name="Ohm R."/>
            <person name="Pangilinan J."/>
            <person name="Park H.-J."/>
            <person name="Ramirez L."/>
            <person name="Alfaro M."/>
            <person name="Sun H."/>
            <person name="Tritt A."/>
            <person name="Yoshinaga Y."/>
            <person name="Zwiers L.-H."/>
            <person name="Turgeon B."/>
            <person name="Goodwin S."/>
            <person name="Spatafora J."/>
            <person name="Crous P."/>
            <person name="Grigoriev I."/>
        </authorList>
    </citation>
    <scope>NUCLEOTIDE SEQUENCE</scope>
    <source>
        <strain evidence="1">CBS 269.34</strain>
    </source>
</reference>
<proteinExistence type="predicted"/>
<dbReference type="OrthoDB" id="3993201at2759"/>
<dbReference type="Proteomes" id="UP000799750">
    <property type="component" value="Unassembled WGS sequence"/>
</dbReference>
<organism evidence="1 2">
    <name type="scientific">Lophium mytilinum</name>
    <dbReference type="NCBI Taxonomy" id="390894"/>
    <lineage>
        <taxon>Eukaryota</taxon>
        <taxon>Fungi</taxon>
        <taxon>Dikarya</taxon>
        <taxon>Ascomycota</taxon>
        <taxon>Pezizomycotina</taxon>
        <taxon>Dothideomycetes</taxon>
        <taxon>Pleosporomycetidae</taxon>
        <taxon>Mytilinidiales</taxon>
        <taxon>Mytilinidiaceae</taxon>
        <taxon>Lophium</taxon>
    </lineage>
</organism>
<sequence length="126" mass="13578">KAVGDSSTIDFAYLPESENDVRSEVPATRISLLLSTMYSGVTARAMHEETPEQTLRPMINLISGSETYINASSAMSEVTDNTSIMFEGIQANSSSGNARQEIENTAAGAVKQFFNGLLDDIIGPKR</sequence>
<keyword evidence="2" id="KW-1185">Reference proteome</keyword>
<evidence type="ECO:0000313" key="1">
    <source>
        <dbReference type="EMBL" id="KAF2498795.1"/>
    </source>
</evidence>
<protein>
    <submittedName>
        <fullName evidence="1">Uncharacterized protein</fullName>
    </submittedName>
</protein>